<dbReference type="InterPro" id="IPR050582">
    <property type="entry name" value="HAD-like_SerB"/>
</dbReference>
<evidence type="ECO:0000256" key="2">
    <source>
        <dbReference type="ARBA" id="ARBA00005135"/>
    </source>
</evidence>
<reference evidence="12" key="1">
    <citation type="submission" date="2019-09" db="EMBL/GenBank/DDBJ databases">
        <authorList>
            <person name="Chandra G."/>
            <person name="Truman W A."/>
        </authorList>
    </citation>
    <scope>NUCLEOTIDE SEQUENCE [LARGE SCALE GENOMIC DNA]</scope>
    <source>
        <strain evidence="12">PS652</strain>
    </source>
</reference>
<dbReference type="Gene3D" id="3.40.50.1000">
    <property type="entry name" value="HAD superfamily/HAD-like"/>
    <property type="match status" value="1"/>
</dbReference>
<evidence type="ECO:0000256" key="1">
    <source>
        <dbReference type="ARBA" id="ARBA00001946"/>
    </source>
</evidence>
<dbReference type="EC" id="3.1.3.3" evidence="3"/>
<sequence length="233" mass="25955">MKAHVIFDFDQTLLPGESTVQVLELGLQYQGNAAQRLQKLASIAPRALAGNASAKELITLLSMVPSIRRKHIQLYVEQRLTQLPHALGQALHYLQQRQVGIHIISGGYMEWIVPLAQAWGIEARHVVANRFFWFGSRALTIRPSPLLSTAQGKGAIIRDWRRRGQLKGPVLMVGDGQADFRVFQQGLVDDFICIDYFVGKPLPDCAAIRRRAVHPDQVLGLIRQALAQQGLAI</sequence>
<proteinExistence type="predicted"/>
<name>A0A5E6RI32_PSEFL</name>
<comment type="pathway">
    <text evidence="2">Amino-acid biosynthesis; L-serine biosynthesis; L-serine from 3-phospho-D-glycerate: step 3/3.</text>
</comment>
<dbReference type="RefSeq" id="WP_052251582.1">
    <property type="nucleotide sequence ID" value="NZ_OZ024668.1"/>
</dbReference>
<keyword evidence="6" id="KW-0378">Hydrolase</keyword>
<comment type="catalytic activity">
    <reaction evidence="10">
        <text>O-phospho-D-serine + H2O = D-serine + phosphate</text>
        <dbReference type="Rhea" id="RHEA:24873"/>
        <dbReference type="ChEBI" id="CHEBI:15377"/>
        <dbReference type="ChEBI" id="CHEBI:35247"/>
        <dbReference type="ChEBI" id="CHEBI:43474"/>
        <dbReference type="ChEBI" id="CHEBI:58680"/>
        <dbReference type="EC" id="3.1.3.3"/>
    </reaction>
</comment>
<protein>
    <recommendedName>
        <fullName evidence="3">phosphoserine phosphatase</fullName>
        <ecNumber evidence="3">3.1.3.3</ecNumber>
    </recommendedName>
</protein>
<reference evidence="11 13" key="2">
    <citation type="submission" date="2024-03" db="EMBL/GenBank/DDBJ databases">
        <authorList>
            <person name="Alaster D. Moffat"/>
            <person name="Govind Chandra"/>
            <person name="Andrew W. Truman"/>
        </authorList>
    </citation>
    <scope>NUCLEOTIDE SEQUENCE [LARGE SCALE GENOMIC DNA]</scope>
    <source>
        <strain evidence="11">PS652</strain>
    </source>
</reference>
<dbReference type="InterPro" id="IPR023214">
    <property type="entry name" value="HAD_sf"/>
</dbReference>
<evidence type="ECO:0000256" key="5">
    <source>
        <dbReference type="ARBA" id="ARBA00022723"/>
    </source>
</evidence>
<dbReference type="Pfam" id="PF12710">
    <property type="entry name" value="HAD"/>
    <property type="match status" value="1"/>
</dbReference>
<evidence type="ECO:0000256" key="3">
    <source>
        <dbReference type="ARBA" id="ARBA00012640"/>
    </source>
</evidence>
<evidence type="ECO:0000256" key="9">
    <source>
        <dbReference type="ARBA" id="ARBA00048138"/>
    </source>
</evidence>
<dbReference type="AlphaFoldDB" id="A0A5E6RI32"/>
<evidence type="ECO:0000313" key="13">
    <source>
        <dbReference type="Proteomes" id="UP000326595"/>
    </source>
</evidence>
<dbReference type="Proteomes" id="UP000326595">
    <property type="component" value="Chromosome"/>
</dbReference>
<gene>
    <name evidence="12" type="ORF">PS652_01654</name>
    <name evidence="11" type="ORF">PS652_03986</name>
</gene>
<keyword evidence="7" id="KW-0460">Magnesium</keyword>
<evidence type="ECO:0000256" key="6">
    <source>
        <dbReference type="ARBA" id="ARBA00022801"/>
    </source>
</evidence>
<evidence type="ECO:0000256" key="4">
    <source>
        <dbReference type="ARBA" id="ARBA00022605"/>
    </source>
</evidence>
<keyword evidence="8" id="KW-0718">Serine biosynthesis</keyword>
<evidence type="ECO:0000256" key="8">
    <source>
        <dbReference type="ARBA" id="ARBA00023299"/>
    </source>
</evidence>
<dbReference type="PANTHER" id="PTHR43344:SF2">
    <property type="entry name" value="PHOSPHOSERINE PHOSPHATASE"/>
    <property type="match status" value="1"/>
</dbReference>
<dbReference type="EMBL" id="OZ024668">
    <property type="protein sequence ID" value="CAK9891133.1"/>
    <property type="molecule type" value="Genomic_DNA"/>
</dbReference>
<dbReference type="Gene3D" id="1.10.150.210">
    <property type="entry name" value="Phosphoserine phosphatase, domain 2"/>
    <property type="match status" value="1"/>
</dbReference>
<dbReference type="GO" id="GO:0036424">
    <property type="term" value="F:L-phosphoserine phosphatase activity"/>
    <property type="evidence" value="ECO:0007669"/>
    <property type="project" value="TreeGrafter"/>
</dbReference>
<keyword evidence="5" id="KW-0479">Metal-binding</keyword>
<evidence type="ECO:0000256" key="7">
    <source>
        <dbReference type="ARBA" id="ARBA00022842"/>
    </source>
</evidence>
<dbReference type="GO" id="GO:0006564">
    <property type="term" value="P:L-serine biosynthetic process"/>
    <property type="evidence" value="ECO:0007669"/>
    <property type="project" value="UniProtKB-KW"/>
</dbReference>
<dbReference type="SUPFAM" id="SSF56784">
    <property type="entry name" value="HAD-like"/>
    <property type="match status" value="1"/>
</dbReference>
<accession>A0A5E6RI32</accession>
<dbReference type="NCBIfam" id="TIGR01488">
    <property type="entry name" value="HAD-SF-IB"/>
    <property type="match status" value="1"/>
</dbReference>
<dbReference type="GO" id="GO:0000287">
    <property type="term" value="F:magnesium ion binding"/>
    <property type="evidence" value="ECO:0007669"/>
    <property type="project" value="TreeGrafter"/>
</dbReference>
<evidence type="ECO:0000256" key="10">
    <source>
        <dbReference type="ARBA" id="ARBA00048523"/>
    </source>
</evidence>
<dbReference type="PANTHER" id="PTHR43344">
    <property type="entry name" value="PHOSPHOSERINE PHOSPHATASE"/>
    <property type="match status" value="1"/>
</dbReference>
<dbReference type="EMBL" id="CABVHG010000008">
    <property type="protein sequence ID" value="VVM68584.1"/>
    <property type="molecule type" value="Genomic_DNA"/>
</dbReference>
<comment type="cofactor">
    <cofactor evidence="1">
        <name>Mg(2+)</name>
        <dbReference type="ChEBI" id="CHEBI:18420"/>
    </cofactor>
</comment>
<dbReference type="GO" id="GO:0005737">
    <property type="term" value="C:cytoplasm"/>
    <property type="evidence" value="ECO:0007669"/>
    <property type="project" value="TreeGrafter"/>
</dbReference>
<organism evidence="12">
    <name type="scientific">Pseudomonas fluorescens</name>
    <dbReference type="NCBI Taxonomy" id="294"/>
    <lineage>
        <taxon>Bacteria</taxon>
        <taxon>Pseudomonadati</taxon>
        <taxon>Pseudomonadota</taxon>
        <taxon>Gammaproteobacteria</taxon>
        <taxon>Pseudomonadales</taxon>
        <taxon>Pseudomonadaceae</taxon>
        <taxon>Pseudomonas</taxon>
    </lineage>
</organism>
<comment type="catalytic activity">
    <reaction evidence="9">
        <text>O-phospho-L-serine + H2O = L-serine + phosphate</text>
        <dbReference type="Rhea" id="RHEA:21208"/>
        <dbReference type="ChEBI" id="CHEBI:15377"/>
        <dbReference type="ChEBI" id="CHEBI:33384"/>
        <dbReference type="ChEBI" id="CHEBI:43474"/>
        <dbReference type="ChEBI" id="CHEBI:57524"/>
        <dbReference type="EC" id="3.1.3.3"/>
    </reaction>
</comment>
<evidence type="ECO:0000313" key="12">
    <source>
        <dbReference type="EMBL" id="VVM68584.1"/>
    </source>
</evidence>
<dbReference type="InterPro" id="IPR036412">
    <property type="entry name" value="HAD-like_sf"/>
</dbReference>
<evidence type="ECO:0000313" key="11">
    <source>
        <dbReference type="EMBL" id="CAK9891133.1"/>
    </source>
</evidence>
<keyword evidence="4" id="KW-0028">Amino-acid biosynthesis</keyword>